<proteinExistence type="predicted"/>
<evidence type="ECO:0000313" key="2">
    <source>
        <dbReference type="Proteomes" id="UP000886891"/>
    </source>
</evidence>
<reference evidence="1" key="2">
    <citation type="journal article" date="2021" name="PeerJ">
        <title>Extensive microbial diversity within the chicken gut microbiome revealed by metagenomics and culture.</title>
        <authorList>
            <person name="Gilroy R."/>
            <person name="Ravi A."/>
            <person name="Getino M."/>
            <person name="Pursley I."/>
            <person name="Horton D.L."/>
            <person name="Alikhan N.F."/>
            <person name="Baker D."/>
            <person name="Gharbi K."/>
            <person name="Hall N."/>
            <person name="Watson M."/>
            <person name="Adriaenssens E.M."/>
            <person name="Foster-Nyarko E."/>
            <person name="Jarju S."/>
            <person name="Secka A."/>
            <person name="Antonio M."/>
            <person name="Oren A."/>
            <person name="Chaudhuri R.R."/>
            <person name="La Ragione R."/>
            <person name="Hildebrand F."/>
            <person name="Pallen M.J."/>
        </authorList>
    </citation>
    <scope>NUCLEOTIDE SEQUENCE</scope>
    <source>
        <strain evidence="1">23406</strain>
    </source>
</reference>
<dbReference type="Gene3D" id="3.40.50.300">
    <property type="entry name" value="P-loop containing nucleotide triphosphate hydrolases"/>
    <property type="match status" value="1"/>
</dbReference>
<evidence type="ECO:0000313" key="1">
    <source>
        <dbReference type="EMBL" id="HIV00815.1"/>
    </source>
</evidence>
<dbReference type="AlphaFoldDB" id="A0A9D1NDI0"/>
<dbReference type="Proteomes" id="UP000886891">
    <property type="component" value="Unassembled WGS sequence"/>
</dbReference>
<protein>
    <recommendedName>
        <fullName evidence="3">TIR domain-containing protein</fullName>
    </recommendedName>
</protein>
<name>A0A9D1NDI0_9FIRM</name>
<accession>A0A9D1NDI0</accession>
<dbReference type="EMBL" id="DVOH01000057">
    <property type="protein sequence ID" value="HIV00815.1"/>
    <property type="molecule type" value="Genomic_DNA"/>
</dbReference>
<dbReference type="InterPro" id="IPR027417">
    <property type="entry name" value="P-loop_NTPase"/>
</dbReference>
<organism evidence="1 2">
    <name type="scientific">Candidatus Stercoripulliclostridium merdipullorum</name>
    <dbReference type="NCBI Taxonomy" id="2840952"/>
    <lineage>
        <taxon>Bacteria</taxon>
        <taxon>Bacillati</taxon>
        <taxon>Bacillota</taxon>
        <taxon>Clostridia</taxon>
        <taxon>Eubacteriales</taxon>
        <taxon>Candidatus Stercoripulliclostridium</taxon>
    </lineage>
</organism>
<reference evidence="1" key="1">
    <citation type="submission" date="2020-10" db="EMBL/GenBank/DDBJ databases">
        <authorList>
            <person name="Gilroy R."/>
        </authorList>
    </citation>
    <scope>NUCLEOTIDE SEQUENCE</scope>
    <source>
        <strain evidence="1">23406</strain>
    </source>
</reference>
<gene>
    <name evidence="1" type="ORF">IAB14_06865</name>
</gene>
<sequence>MNPDARYCFICFRGDAGEGGVIAEKLYSTLHDVYGVPCFFSSATDRKYCGSYREDERIALQKASDFLIVLTEGFVDRLHRDDEILFELRTAFARKDLNLIAVADRSFAWTPERLKKLEEFFEPNDVDRLKFLDYIPYHGVRAYSLLTETCLIEAMGLRKKTARPASSADFVSALINAQKKGIQHFRRASTVNARLASLGDAFYVAPDLIVNGLPTDKSPDELLLTETAKSDASCWFVVGASGCGKSQLMQRAFLNLAEQSAKHPGVLPLYLNLNNKKSFDCTKEGALRLIADHYGLPYTDAIVGAVAANYRFIVLYDALDELGGTMSYDEIADRLQAQSEDLFVFSCRSGFYKNLYRPAVDCLIEIKPLSEDKIESFCKRAALSLTGNPLSDRTLRALNHQKLFGNILFLTFYLLYTAEEDGVEPVSEASSLRKITEGMIYREIEKKGYRIPEERIRKILQEVAVHTFLQSATGRRKSYPELLSALLDAYPDVEVETVCAIPELLIVKDDFGSGYRFAHEMFCEYLLAEHFSDALFDRSNRCADLLRYNFSNETNRLITLIMEERDPRAALHLLIELYDDIPKDDYYRLLQVLNHMHRTMQYRDIKAFAATRLAAAQNDAVLQMLLLHTLQVVGGEEDEERYYQYLKADPENLALNAGITMLYYDRSVKNKTLPYYDNGRMSWYPVFVGYKKHISEARNVPHYYRVLRINCLTASYLIENRRSVEPEIAEFYHAQAARILGDDSAFGQKIAAEYRALLATVDRYREEA</sequence>
<evidence type="ECO:0008006" key="3">
    <source>
        <dbReference type="Google" id="ProtNLM"/>
    </source>
</evidence>
<comment type="caution">
    <text evidence="1">The sequence shown here is derived from an EMBL/GenBank/DDBJ whole genome shotgun (WGS) entry which is preliminary data.</text>
</comment>